<dbReference type="EMBL" id="JAPMUA010000005">
    <property type="protein sequence ID" value="MDG3586977.1"/>
    <property type="molecule type" value="Genomic_DNA"/>
</dbReference>
<gene>
    <name evidence="1" type="ORF">OSR52_13965</name>
</gene>
<sequence>MPNYKPNTEDLKLASLNEYYSQLVSSNHEVNKTEAALYQSMINCNEVLYMDSTGLFDLAKKVKAYVKSVYGGSSAKYNTISGIRFTSK</sequence>
<comment type="caution">
    <text evidence="1">The sequence shown here is derived from an EMBL/GenBank/DDBJ whole genome shotgun (WGS) entry which is preliminary data.</text>
</comment>
<organism evidence="1 2">
    <name type="scientific">Galbibacter pacificus</name>
    <dbReference type="NCBI Taxonomy" id="2996052"/>
    <lineage>
        <taxon>Bacteria</taxon>
        <taxon>Pseudomonadati</taxon>
        <taxon>Bacteroidota</taxon>
        <taxon>Flavobacteriia</taxon>
        <taxon>Flavobacteriales</taxon>
        <taxon>Flavobacteriaceae</taxon>
        <taxon>Galbibacter</taxon>
    </lineage>
</organism>
<name>A0ABT6FUN8_9FLAO</name>
<reference evidence="1" key="1">
    <citation type="submission" date="2022-11" db="EMBL/GenBank/DDBJ databases">
        <title>High-quality draft genome sequence of Galbibacter sp. strain CMA-7.</title>
        <authorList>
            <person name="Wei L."/>
            <person name="Dong C."/>
            <person name="Shao Z."/>
        </authorList>
    </citation>
    <scope>NUCLEOTIDE SEQUENCE</scope>
    <source>
        <strain evidence="1">CMA-7</strain>
    </source>
</reference>
<dbReference type="RefSeq" id="WP_277900755.1">
    <property type="nucleotide sequence ID" value="NZ_JAPMUA010000005.1"/>
</dbReference>
<protein>
    <submittedName>
        <fullName evidence="1">Uncharacterized protein</fullName>
    </submittedName>
</protein>
<accession>A0ABT6FUN8</accession>
<keyword evidence="2" id="KW-1185">Reference proteome</keyword>
<evidence type="ECO:0000313" key="1">
    <source>
        <dbReference type="EMBL" id="MDG3586977.1"/>
    </source>
</evidence>
<proteinExistence type="predicted"/>
<dbReference type="Proteomes" id="UP001153642">
    <property type="component" value="Unassembled WGS sequence"/>
</dbReference>
<evidence type="ECO:0000313" key="2">
    <source>
        <dbReference type="Proteomes" id="UP001153642"/>
    </source>
</evidence>